<dbReference type="Gene3D" id="3.40.50.2000">
    <property type="entry name" value="Glycogen Phosphorylase B"/>
    <property type="match status" value="1"/>
</dbReference>
<name>A0ABS9M1Q2_9BRAD</name>
<reference evidence="4" key="1">
    <citation type="submission" date="2022-01" db="EMBL/GenBank/DDBJ databases">
        <title>Genome sequnece data of strain Bradyrhizobium sp. nov.</title>
        <authorList>
            <person name="Zhang J."/>
        </authorList>
    </citation>
    <scope>NUCLEOTIDE SEQUENCE</scope>
    <source>
        <strain evidence="4">WYCCWR 12774</strain>
    </source>
</reference>
<keyword evidence="5" id="KW-1185">Reference proteome</keyword>
<evidence type="ECO:0000259" key="2">
    <source>
        <dbReference type="Pfam" id="PF00534"/>
    </source>
</evidence>
<evidence type="ECO:0000313" key="5">
    <source>
        <dbReference type="Proteomes" id="UP001139012"/>
    </source>
</evidence>
<dbReference type="SUPFAM" id="SSF53756">
    <property type="entry name" value="UDP-Glycosyltransferase/glycogen phosphorylase"/>
    <property type="match status" value="1"/>
</dbReference>
<accession>A0ABS9M1Q2</accession>
<proteinExistence type="predicted"/>
<sequence>MRINFILPTPSMAGGIRVVAIYADELARRGHEVCLISPPPRQPVFVEKFKSWVKGAGWRRAQVQLQSHLDGLELNHRVLETWRPIVDQDVPDGDVVIATWWETAEWVSRLGAKKGAKVYFIQHHEVFPYLLPRSRDTYRLPLHKIVVAKWLKDIMINEYGDRNVDIVPNSVDHSQFFAPVRRKQRIPTAGFLYATTPFKGADLSIAALQIVAKRIASLRCISFGSEPISRSLPLPNGTEYVLNPAQDQIRNLYAECDVWVTASRTEGFNLPAMEAMACRTPVVSTRTGWPAESIKSGWNGALVEIEDLAGLADGVESVLSSAEEHWQRLSLNAHSTVASSSWKRSTDLFEQALERICRRASRNEKGDQGDLEEESHEERTA</sequence>
<dbReference type="PANTHER" id="PTHR12526">
    <property type="entry name" value="GLYCOSYLTRANSFERASE"/>
    <property type="match status" value="1"/>
</dbReference>
<organism evidence="4 5">
    <name type="scientific">Bradyrhizobium zhengyangense</name>
    <dbReference type="NCBI Taxonomy" id="2911009"/>
    <lineage>
        <taxon>Bacteria</taxon>
        <taxon>Pseudomonadati</taxon>
        <taxon>Pseudomonadota</taxon>
        <taxon>Alphaproteobacteria</taxon>
        <taxon>Hyphomicrobiales</taxon>
        <taxon>Nitrobacteraceae</taxon>
        <taxon>Bradyrhizobium</taxon>
    </lineage>
</organism>
<dbReference type="InterPro" id="IPR028098">
    <property type="entry name" value="Glyco_trans_4-like_N"/>
</dbReference>
<dbReference type="Gene3D" id="3.40.50.11090">
    <property type="match status" value="1"/>
</dbReference>
<dbReference type="Pfam" id="PF13439">
    <property type="entry name" value="Glyco_transf_4"/>
    <property type="match status" value="1"/>
</dbReference>
<feature type="region of interest" description="Disordered" evidence="1">
    <location>
        <begin position="360"/>
        <end position="381"/>
    </location>
</feature>
<dbReference type="Pfam" id="PF00534">
    <property type="entry name" value="Glycos_transf_1"/>
    <property type="match status" value="1"/>
</dbReference>
<comment type="caution">
    <text evidence="4">The sequence shown here is derived from an EMBL/GenBank/DDBJ whole genome shotgun (WGS) entry which is preliminary data.</text>
</comment>
<protein>
    <submittedName>
        <fullName evidence="4">Glycosyltransferase family 4 protein</fullName>
    </submittedName>
</protein>
<dbReference type="CDD" id="cd03801">
    <property type="entry name" value="GT4_PimA-like"/>
    <property type="match status" value="1"/>
</dbReference>
<gene>
    <name evidence="4" type="ORF">L6637_40660</name>
</gene>
<dbReference type="RefSeq" id="WP_237874232.1">
    <property type="nucleotide sequence ID" value="NZ_JAKLUA010000038.1"/>
</dbReference>
<dbReference type="EMBL" id="JAKLUA010000038">
    <property type="protein sequence ID" value="MCG2673207.1"/>
    <property type="molecule type" value="Genomic_DNA"/>
</dbReference>
<evidence type="ECO:0000256" key="1">
    <source>
        <dbReference type="SAM" id="MobiDB-lite"/>
    </source>
</evidence>
<dbReference type="InterPro" id="IPR001296">
    <property type="entry name" value="Glyco_trans_1"/>
</dbReference>
<evidence type="ECO:0000259" key="3">
    <source>
        <dbReference type="Pfam" id="PF13439"/>
    </source>
</evidence>
<evidence type="ECO:0000313" key="4">
    <source>
        <dbReference type="EMBL" id="MCG2673207.1"/>
    </source>
</evidence>
<feature type="domain" description="Glycosyltransferase subfamily 4-like N-terminal" evidence="3">
    <location>
        <begin position="14"/>
        <end position="174"/>
    </location>
</feature>
<feature type="domain" description="Glycosyl transferase family 1" evidence="2">
    <location>
        <begin position="190"/>
        <end position="332"/>
    </location>
</feature>
<dbReference type="Proteomes" id="UP001139012">
    <property type="component" value="Unassembled WGS sequence"/>
</dbReference>